<reference evidence="1" key="1">
    <citation type="submission" date="2021-12" db="EMBL/GenBank/DDBJ databases">
        <authorList>
            <person name="Zaccaron A."/>
            <person name="Stergiopoulos I."/>
        </authorList>
    </citation>
    <scope>NUCLEOTIDE SEQUENCE</scope>
    <source>
        <strain evidence="1">Race5_Kim</strain>
    </source>
</reference>
<organism evidence="1 2">
    <name type="scientific">Passalora fulva</name>
    <name type="common">Tomato leaf mold</name>
    <name type="synonym">Cladosporium fulvum</name>
    <dbReference type="NCBI Taxonomy" id="5499"/>
    <lineage>
        <taxon>Eukaryota</taxon>
        <taxon>Fungi</taxon>
        <taxon>Dikarya</taxon>
        <taxon>Ascomycota</taxon>
        <taxon>Pezizomycotina</taxon>
        <taxon>Dothideomycetes</taxon>
        <taxon>Dothideomycetidae</taxon>
        <taxon>Mycosphaerellales</taxon>
        <taxon>Mycosphaerellaceae</taxon>
        <taxon>Fulvia</taxon>
    </lineage>
</organism>
<sequence length="202" mass="22904">MAKTSRNPYGLVEVREAEFDRAFTGAFFAKASTSQQDTADYRLYMGAWRDAFWEFRATLVLLDKRTLEVDELKRILQARLCLQPYWSSTIIANVTKPFNAEQLRFKDDLVQILDHVVDIAEQEYNKHTAVNDHDAGDGATGYAYDDVDKIILYSGHDPMHYEGVALETVEGVLENHVDGIPAWEVLVSALKEHSGEFLEAEA</sequence>
<dbReference type="Proteomes" id="UP000756132">
    <property type="component" value="Chromosome 4"/>
</dbReference>
<keyword evidence="2" id="KW-1185">Reference proteome</keyword>
<dbReference type="GeneID" id="71984986"/>
<accession>A0A9Q8P7G8</accession>
<gene>
    <name evidence="1" type="ORF">CLAFUR5_05108</name>
</gene>
<protein>
    <submittedName>
        <fullName evidence="1">Uncharacterized protein</fullName>
    </submittedName>
</protein>
<dbReference type="KEGG" id="ffu:CLAFUR5_05108"/>
<proteinExistence type="predicted"/>
<evidence type="ECO:0000313" key="1">
    <source>
        <dbReference type="EMBL" id="UJO16033.1"/>
    </source>
</evidence>
<reference evidence="1" key="2">
    <citation type="journal article" date="2022" name="Microb. Genom.">
        <title>A chromosome-scale genome assembly of the tomato pathogen Cladosporium fulvum reveals a compartmentalized genome architecture and the presence of a dispensable chromosome.</title>
        <authorList>
            <person name="Zaccaron A.Z."/>
            <person name="Chen L.H."/>
            <person name="Samaras A."/>
            <person name="Stergiopoulos I."/>
        </authorList>
    </citation>
    <scope>NUCLEOTIDE SEQUENCE</scope>
    <source>
        <strain evidence="1">Race5_Kim</strain>
    </source>
</reference>
<dbReference type="RefSeq" id="XP_047760399.1">
    <property type="nucleotide sequence ID" value="XM_047904256.1"/>
</dbReference>
<dbReference type="EMBL" id="CP090166">
    <property type="protein sequence ID" value="UJO16033.1"/>
    <property type="molecule type" value="Genomic_DNA"/>
</dbReference>
<name>A0A9Q8P7G8_PASFU</name>
<evidence type="ECO:0000313" key="2">
    <source>
        <dbReference type="Proteomes" id="UP000756132"/>
    </source>
</evidence>
<dbReference type="AlphaFoldDB" id="A0A9Q8P7G8"/>